<accession>A0ABU7PM93</accession>
<keyword evidence="3" id="KW-0479">Metal-binding</keyword>
<comment type="subcellular location">
    <subcellularLocation>
        <location evidence="1">Cell envelope</location>
    </subcellularLocation>
</comment>
<dbReference type="Gene3D" id="3.40.50.1980">
    <property type="entry name" value="Nitrogenase molybdenum iron protein domain"/>
    <property type="match status" value="1"/>
</dbReference>
<evidence type="ECO:0000313" key="7">
    <source>
        <dbReference type="EMBL" id="MEE4546172.1"/>
    </source>
</evidence>
<evidence type="ECO:0000256" key="3">
    <source>
        <dbReference type="ARBA" id="ARBA00022723"/>
    </source>
</evidence>
<comment type="caution">
    <text evidence="7">The sequence shown here is derived from an EMBL/GenBank/DDBJ whole genome shotgun (WGS) entry which is preliminary data.</text>
</comment>
<dbReference type="InterPro" id="IPR050492">
    <property type="entry name" value="Bact_metal-bind_prot9"/>
</dbReference>
<dbReference type="PANTHER" id="PTHR42953:SF1">
    <property type="entry name" value="METAL-BINDING PROTEIN HI_0362-RELATED"/>
    <property type="match status" value="1"/>
</dbReference>
<dbReference type="PANTHER" id="PTHR42953">
    <property type="entry name" value="HIGH-AFFINITY ZINC UPTAKE SYSTEM PROTEIN ZNUA-RELATED"/>
    <property type="match status" value="1"/>
</dbReference>
<feature type="signal peptide" evidence="6">
    <location>
        <begin position="1"/>
        <end position="36"/>
    </location>
</feature>
<dbReference type="EMBL" id="JAZEWV010000040">
    <property type="protein sequence ID" value="MEE4546172.1"/>
    <property type="molecule type" value="Genomic_DNA"/>
</dbReference>
<dbReference type="RefSeq" id="WP_330799874.1">
    <property type="nucleotide sequence ID" value="NZ_JAZEWV010000040.1"/>
</dbReference>
<name>A0ABU7PM93_9ACTN</name>
<protein>
    <submittedName>
        <fullName evidence="7">Zinc ABC transporter substrate-binding protein</fullName>
    </submittedName>
</protein>
<dbReference type="Pfam" id="PF01297">
    <property type="entry name" value="ZnuA"/>
    <property type="match status" value="1"/>
</dbReference>
<evidence type="ECO:0000313" key="8">
    <source>
        <dbReference type="Proteomes" id="UP001344658"/>
    </source>
</evidence>
<proteinExistence type="predicted"/>
<evidence type="ECO:0000256" key="2">
    <source>
        <dbReference type="ARBA" id="ARBA00022448"/>
    </source>
</evidence>
<keyword evidence="2" id="KW-0813">Transport</keyword>
<reference evidence="7 8" key="1">
    <citation type="submission" date="2023-12" db="EMBL/GenBank/DDBJ databases">
        <title>Streptomyces sp. V4-01.</title>
        <authorList>
            <person name="Somphong A."/>
            <person name="Phongsopitanun W."/>
        </authorList>
    </citation>
    <scope>NUCLEOTIDE SEQUENCE [LARGE SCALE GENOMIC DNA]</scope>
    <source>
        <strain evidence="7 8">V4-01</strain>
    </source>
</reference>
<dbReference type="Proteomes" id="UP001344658">
    <property type="component" value="Unassembled WGS sequence"/>
</dbReference>
<sequence length="337" mass="35128">MKAVPSRPAVPRPPVRRPLRAAALCVAALLAAAPLAACSTSSAPGSSGASDDGKPAASSGGAGGHRTIKVVAAENFWGSIASQLGGSHTEVTSIIDNPEADPHDYEPTASDARTVAGARYAIVNGVGYDGWAGKLLSANPAAGRTALEVGGLVGVEPGGNPHRWYSPADVHQVIERISADYKRIDPADAADFDRLRNTFETRTLAPYDRLISAIRAAYAGTPIGASESIVSPLADGLGLRMLTPYSFLSAISEGTDPTAHDTSLIDRQIRDKQIKVYVYNSQNATPDIQRQVGEAEAAGIPVATVTETLTPAGASFQQWQVRELRGLKQALAKATGK</sequence>
<feature type="region of interest" description="Disordered" evidence="5">
    <location>
        <begin position="41"/>
        <end position="63"/>
    </location>
</feature>
<evidence type="ECO:0000256" key="5">
    <source>
        <dbReference type="SAM" id="MobiDB-lite"/>
    </source>
</evidence>
<dbReference type="SUPFAM" id="SSF53807">
    <property type="entry name" value="Helical backbone' metal receptor"/>
    <property type="match status" value="1"/>
</dbReference>
<evidence type="ECO:0000256" key="1">
    <source>
        <dbReference type="ARBA" id="ARBA00004196"/>
    </source>
</evidence>
<feature type="compositionally biased region" description="Low complexity" evidence="5">
    <location>
        <begin position="41"/>
        <end position="59"/>
    </location>
</feature>
<evidence type="ECO:0000256" key="6">
    <source>
        <dbReference type="SAM" id="SignalP"/>
    </source>
</evidence>
<keyword evidence="4 6" id="KW-0732">Signal</keyword>
<organism evidence="7 8">
    <name type="scientific">Actinacidiphila polyblastidii</name>
    <dbReference type="NCBI Taxonomy" id="3110430"/>
    <lineage>
        <taxon>Bacteria</taxon>
        <taxon>Bacillati</taxon>
        <taxon>Actinomycetota</taxon>
        <taxon>Actinomycetes</taxon>
        <taxon>Kitasatosporales</taxon>
        <taxon>Streptomycetaceae</taxon>
        <taxon>Actinacidiphila</taxon>
    </lineage>
</organism>
<gene>
    <name evidence="7" type="ORF">V2S66_29920</name>
</gene>
<keyword evidence="8" id="KW-1185">Reference proteome</keyword>
<dbReference type="InterPro" id="IPR006127">
    <property type="entry name" value="ZnuA-like"/>
</dbReference>
<evidence type="ECO:0000256" key="4">
    <source>
        <dbReference type="ARBA" id="ARBA00022729"/>
    </source>
</evidence>
<feature type="chain" id="PRO_5045097973" evidence="6">
    <location>
        <begin position="37"/>
        <end position="337"/>
    </location>
</feature>